<reference evidence="2" key="1">
    <citation type="submission" date="2023-08" db="EMBL/GenBank/DDBJ databases">
        <authorList>
            <person name="Audoor S."/>
            <person name="Bilcke G."/>
        </authorList>
    </citation>
    <scope>NUCLEOTIDE SEQUENCE</scope>
</reference>
<accession>A0AAD2FZX1</accession>
<evidence type="ECO:0000313" key="3">
    <source>
        <dbReference type="Proteomes" id="UP001295423"/>
    </source>
</evidence>
<feature type="compositionally biased region" description="Basic residues" evidence="1">
    <location>
        <begin position="305"/>
        <end position="322"/>
    </location>
</feature>
<feature type="compositionally biased region" description="Basic and acidic residues" evidence="1">
    <location>
        <begin position="189"/>
        <end position="207"/>
    </location>
</feature>
<dbReference type="EMBL" id="CAKOGP040001967">
    <property type="protein sequence ID" value="CAJ1958097.1"/>
    <property type="molecule type" value="Genomic_DNA"/>
</dbReference>
<protein>
    <recommendedName>
        <fullName evidence="4">Integrase catalytic domain-containing protein</fullName>
    </recommendedName>
</protein>
<dbReference type="InterPro" id="IPR036397">
    <property type="entry name" value="RNaseH_sf"/>
</dbReference>
<keyword evidence="3" id="KW-1185">Reference proteome</keyword>
<feature type="region of interest" description="Disordered" evidence="1">
    <location>
        <begin position="185"/>
        <end position="225"/>
    </location>
</feature>
<evidence type="ECO:0008006" key="4">
    <source>
        <dbReference type="Google" id="ProtNLM"/>
    </source>
</evidence>
<comment type="caution">
    <text evidence="2">The sequence shown here is derived from an EMBL/GenBank/DDBJ whole genome shotgun (WGS) entry which is preliminary data.</text>
</comment>
<proteinExistence type="predicted"/>
<evidence type="ECO:0000256" key="1">
    <source>
        <dbReference type="SAM" id="MobiDB-lite"/>
    </source>
</evidence>
<organism evidence="2 3">
    <name type="scientific">Cylindrotheca closterium</name>
    <dbReference type="NCBI Taxonomy" id="2856"/>
    <lineage>
        <taxon>Eukaryota</taxon>
        <taxon>Sar</taxon>
        <taxon>Stramenopiles</taxon>
        <taxon>Ochrophyta</taxon>
        <taxon>Bacillariophyta</taxon>
        <taxon>Bacillariophyceae</taxon>
        <taxon>Bacillariophycidae</taxon>
        <taxon>Bacillariales</taxon>
        <taxon>Bacillariaceae</taxon>
        <taxon>Cylindrotheca</taxon>
    </lineage>
</organism>
<sequence length="458" mass="52492">MWMSYKWMSCIQRSQIPQEIQRALIVNSVLAHRTQSEGGTHHPARFDTDSLTIGINNRCSFCISNKEYHFEDLQNTQHVIKGFGNQKTIDVMAGTLVWKWLDDDRKEHTFRIPNSFYVPSGKMRLLSPQHISQVLKKRGLETFIETTEGKLWYDNFYAYCAQCAKANQEDDLFEEDLEAPTAMEATMVSDDKHDNEKITTPTSHREEESEPSEDDPEPPMCETPMTFDLDMDKNKSSAPIHIEDNEEDTQKENHTAEFLKYHHKFNHCSPAKIQAMAKKGELPKYLATCNVPVCSACQFGKATRRPWRTKNKKNGRKAKKGTRPGQVKSTSVKETLVGKEAFERLAATYGIQVQHYHADNGTFAAIGWIDACYRKEQSISFAGVNAHHQNGRAEARIKHIQDMARTLLIHATKRWPKAINARLWPFAVRMANLSINATLWLADLKKLSRRDVFKFQSG</sequence>
<dbReference type="Proteomes" id="UP001295423">
    <property type="component" value="Unassembled WGS sequence"/>
</dbReference>
<dbReference type="SUPFAM" id="SSF53098">
    <property type="entry name" value="Ribonuclease H-like"/>
    <property type="match status" value="1"/>
</dbReference>
<dbReference type="GO" id="GO:0003676">
    <property type="term" value="F:nucleic acid binding"/>
    <property type="evidence" value="ECO:0007669"/>
    <property type="project" value="InterPro"/>
</dbReference>
<feature type="compositionally biased region" description="Acidic residues" evidence="1">
    <location>
        <begin position="208"/>
        <end position="217"/>
    </location>
</feature>
<gene>
    <name evidence="2" type="ORF">CYCCA115_LOCUS17025</name>
</gene>
<dbReference type="InterPro" id="IPR012337">
    <property type="entry name" value="RNaseH-like_sf"/>
</dbReference>
<feature type="region of interest" description="Disordered" evidence="1">
    <location>
        <begin position="305"/>
        <end position="329"/>
    </location>
</feature>
<dbReference type="AlphaFoldDB" id="A0AAD2FZX1"/>
<evidence type="ECO:0000313" key="2">
    <source>
        <dbReference type="EMBL" id="CAJ1958097.1"/>
    </source>
</evidence>
<dbReference type="Gene3D" id="3.30.420.10">
    <property type="entry name" value="Ribonuclease H-like superfamily/Ribonuclease H"/>
    <property type="match status" value="1"/>
</dbReference>
<name>A0AAD2FZX1_9STRA</name>